<gene>
    <name evidence="2" type="ORF">CBF37_10305</name>
</gene>
<comment type="caution">
    <text evidence="2">The sequence shown here is derived from an EMBL/GenBank/DDBJ whole genome shotgun (WGS) entry which is preliminary data.</text>
</comment>
<feature type="domain" description="Siphovirus-type tail component RIFT-related" evidence="1">
    <location>
        <begin position="26"/>
        <end position="126"/>
    </location>
</feature>
<name>A0A429ZTI8_9ENTE</name>
<accession>A0A429ZTI8</accession>
<dbReference type="EMBL" id="NGJS01000020">
    <property type="protein sequence ID" value="RST96940.1"/>
    <property type="molecule type" value="Genomic_DNA"/>
</dbReference>
<keyword evidence="3" id="KW-1185">Reference proteome</keyword>
<protein>
    <recommendedName>
        <fullName evidence="1">Siphovirus-type tail component RIFT-related domain-containing protein</fullName>
    </recommendedName>
</protein>
<dbReference type="InterPro" id="IPR008841">
    <property type="entry name" value="Siphovirus-type_tail_N"/>
</dbReference>
<dbReference type="Pfam" id="PF05709">
    <property type="entry name" value="Sipho_tail"/>
    <property type="match status" value="1"/>
</dbReference>
<dbReference type="AlphaFoldDB" id="A0A429ZTI8"/>
<sequence length="274" mass="31895">MINFAILQDDQLINLKDKGIACLTIQQGPPIMDFNNIELETLDGQRETDNNVFKPFEISCRFLITFHNKYDYTLLKNDFYNLIYQRKSYHIMSELNPGKRYPVQPGEFEEEEKQSDGAVFKVTFHCFKAHAESIETTQGFQDITTQNWQYSQGLVLEDYEYHFNRSNFSIWNLGDFTIDPRIHDLKITLKGYADHNLTIYNETTGDRFILNDKLLSVRGEELLIDGVYPYKNGIHCGIDTNGELISLAPGENKIHIQNVADVDVNFDFRFLYKS</sequence>
<reference evidence="2 3" key="1">
    <citation type="submission" date="2017-05" db="EMBL/GenBank/DDBJ databases">
        <title>Vagococcus spp. assemblies.</title>
        <authorList>
            <person name="Gulvik C.A."/>
        </authorList>
    </citation>
    <scope>NUCLEOTIDE SEQUENCE [LARGE SCALE GENOMIC DNA]</scope>
    <source>
        <strain evidence="2 3">SS1995</strain>
    </source>
</reference>
<organism evidence="2 3">
    <name type="scientific">Vagococcus vulneris</name>
    <dbReference type="NCBI Taxonomy" id="1977869"/>
    <lineage>
        <taxon>Bacteria</taxon>
        <taxon>Bacillati</taxon>
        <taxon>Bacillota</taxon>
        <taxon>Bacilli</taxon>
        <taxon>Lactobacillales</taxon>
        <taxon>Enterococcaceae</taxon>
        <taxon>Vagococcus</taxon>
    </lineage>
</organism>
<dbReference type="Proteomes" id="UP000287857">
    <property type="component" value="Unassembled WGS sequence"/>
</dbReference>
<evidence type="ECO:0000259" key="1">
    <source>
        <dbReference type="Pfam" id="PF05709"/>
    </source>
</evidence>
<dbReference type="OrthoDB" id="2194642at2"/>
<dbReference type="RefSeq" id="WP_125984662.1">
    <property type="nucleotide sequence ID" value="NZ_NGJS01000020.1"/>
</dbReference>
<evidence type="ECO:0000313" key="3">
    <source>
        <dbReference type="Proteomes" id="UP000287857"/>
    </source>
</evidence>
<evidence type="ECO:0000313" key="2">
    <source>
        <dbReference type="EMBL" id="RST96940.1"/>
    </source>
</evidence>
<proteinExistence type="predicted"/>